<comment type="caution">
    <text evidence="3">The sequence shown here is derived from an EMBL/GenBank/DDBJ whole genome shotgun (WGS) entry which is preliminary data.</text>
</comment>
<proteinExistence type="predicted"/>
<dbReference type="EMBL" id="JAHRHY010000009">
    <property type="protein sequence ID" value="KAG9066870.1"/>
    <property type="molecule type" value="Genomic_DNA"/>
</dbReference>
<dbReference type="OrthoDB" id="2427745at2759"/>
<feature type="transmembrane region" description="Helical" evidence="2">
    <location>
        <begin position="102"/>
        <end position="125"/>
    </location>
</feature>
<organism evidence="3 4">
    <name type="scientific">Linnemannia hyalina</name>
    <dbReference type="NCBI Taxonomy" id="64524"/>
    <lineage>
        <taxon>Eukaryota</taxon>
        <taxon>Fungi</taxon>
        <taxon>Fungi incertae sedis</taxon>
        <taxon>Mucoromycota</taxon>
        <taxon>Mortierellomycotina</taxon>
        <taxon>Mortierellomycetes</taxon>
        <taxon>Mortierellales</taxon>
        <taxon>Mortierellaceae</taxon>
        <taxon>Linnemannia</taxon>
    </lineage>
</organism>
<feature type="compositionally biased region" description="Basic and acidic residues" evidence="1">
    <location>
        <begin position="203"/>
        <end position="231"/>
    </location>
</feature>
<keyword evidence="2" id="KW-0812">Transmembrane</keyword>
<evidence type="ECO:0000313" key="3">
    <source>
        <dbReference type="EMBL" id="KAG9066870.1"/>
    </source>
</evidence>
<feature type="transmembrane region" description="Helical" evidence="2">
    <location>
        <begin position="132"/>
        <end position="159"/>
    </location>
</feature>
<dbReference type="Pfam" id="PF16015">
    <property type="entry name" value="Promethin"/>
    <property type="match status" value="1"/>
</dbReference>
<dbReference type="Proteomes" id="UP000707451">
    <property type="component" value="Unassembled WGS sequence"/>
</dbReference>
<evidence type="ECO:0000313" key="4">
    <source>
        <dbReference type="Proteomes" id="UP000707451"/>
    </source>
</evidence>
<feature type="region of interest" description="Disordered" evidence="1">
    <location>
        <begin position="19"/>
        <end position="49"/>
    </location>
</feature>
<feature type="transmembrane region" description="Helical" evidence="2">
    <location>
        <begin position="165"/>
        <end position="190"/>
    </location>
</feature>
<feature type="region of interest" description="Disordered" evidence="1">
    <location>
        <begin position="203"/>
        <end position="244"/>
    </location>
</feature>
<evidence type="ECO:0000256" key="1">
    <source>
        <dbReference type="SAM" id="MobiDB-lite"/>
    </source>
</evidence>
<evidence type="ECO:0000256" key="2">
    <source>
        <dbReference type="SAM" id="Phobius"/>
    </source>
</evidence>
<name>A0A9P7XT57_9FUNG</name>
<reference evidence="3" key="1">
    <citation type="submission" date="2021-06" db="EMBL/GenBank/DDBJ databases">
        <title>Genome Sequence of Mortierella hyaline Strain SCG-10, a Cold-Adapted, Nitrate-Reducing Fungus Isolated from Soil in Minnesota, USA.</title>
        <authorList>
            <person name="Aldossari N."/>
        </authorList>
    </citation>
    <scope>NUCLEOTIDE SEQUENCE</scope>
    <source>
        <strain evidence="3">SCG-10</strain>
    </source>
</reference>
<dbReference type="AlphaFoldDB" id="A0A9P7XT57"/>
<gene>
    <name evidence="3" type="ORF">KI688_012782</name>
</gene>
<keyword evidence="2" id="KW-0472">Membrane</keyword>
<accession>A0A9P7XT57</accession>
<protein>
    <submittedName>
        <fullName evidence="3">Uncharacterized protein</fullName>
    </submittedName>
</protein>
<keyword evidence="2" id="KW-1133">Transmembrane helix</keyword>
<keyword evidence="4" id="KW-1185">Reference proteome</keyword>
<sequence>MTQQVDPRNPAVHDQTAGFEFQSHSGGPGGNNTIFSSAPDNSNNSGGNGDGSLGDRWPSLLKARQVVLAFILETASRSKPAQEKVHIVILQAWHLYLAYARAYPLATAFLSCLVVLSAVPILIFASITGASLGLLVGTAAVIVIIIQSIVLSIAGAILLFVLGSIVILTVFTFFWLTLGYFTFQFVGNVYESFKEQRLRHAQEERKKEQRKREEEDVHEWERENREDKEDTPFAAAGATREKEL</sequence>